<dbReference type="InterPro" id="IPR008367">
    <property type="entry name" value="Regucalcin"/>
</dbReference>
<dbReference type="SUPFAM" id="SSF63829">
    <property type="entry name" value="Calcium-dependent phosphotriesterase"/>
    <property type="match status" value="1"/>
</dbReference>
<evidence type="ECO:0000256" key="11">
    <source>
        <dbReference type="ARBA" id="ARBA00022801"/>
    </source>
</evidence>
<accession>A0A9X1X4R5</accession>
<gene>
    <name evidence="17" type="ORF">MUY27_12505</name>
</gene>
<feature type="binding site" evidence="15">
    <location>
        <position position="17"/>
    </location>
    <ligand>
        <name>a divalent metal cation</name>
        <dbReference type="ChEBI" id="CHEBI:60240"/>
    </ligand>
</feature>
<comment type="catalytic activity">
    <reaction evidence="1">
        <text>D-glucono-1,5-lactone + H2O = D-gluconate + H(+)</text>
        <dbReference type="Rhea" id="RHEA:10440"/>
        <dbReference type="ChEBI" id="CHEBI:15377"/>
        <dbReference type="ChEBI" id="CHEBI:15378"/>
        <dbReference type="ChEBI" id="CHEBI:16217"/>
        <dbReference type="ChEBI" id="CHEBI:18391"/>
        <dbReference type="EC" id="3.1.1.17"/>
    </reaction>
</comment>
<dbReference type="GO" id="GO:0019853">
    <property type="term" value="P:L-ascorbic acid biosynthetic process"/>
    <property type="evidence" value="ECO:0007669"/>
    <property type="project" value="TreeGrafter"/>
</dbReference>
<evidence type="ECO:0000313" key="17">
    <source>
        <dbReference type="EMBL" id="MCJ8210531.1"/>
    </source>
</evidence>
<evidence type="ECO:0000256" key="5">
    <source>
        <dbReference type="ARBA" id="ARBA00004496"/>
    </source>
</evidence>
<keyword evidence="18" id="KW-1185">Reference proteome</keyword>
<keyword evidence="15" id="KW-0862">Zinc</keyword>
<dbReference type="PRINTS" id="PR01790">
    <property type="entry name" value="SMP30FAMILY"/>
</dbReference>
<keyword evidence="12" id="KW-0106">Calcium</keyword>
<evidence type="ECO:0000256" key="2">
    <source>
        <dbReference type="ARBA" id="ARBA00001913"/>
    </source>
</evidence>
<feature type="active site" description="Proton donor/acceptor" evidence="14">
    <location>
        <position position="198"/>
    </location>
</feature>
<dbReference type="EMBL" id="JALJEJ010000005">
    <property type="protein sequence ID" value="MCJ8210531.1"/>
    <property type="molecule type" value="Genomic_DNA"/>
</dbReference>
<keyword evidence="9" id="KW-0963">Cytoplasm</keyword>
<dbReference type="PRINTS" id="PR01791">
    <property type="entry name" value="REGUCALCIN"/>
</dbReference>
<reference evidence="17" key="1">
    <citation type="submission" date="2022-04" db="EMBL/GenBank/DDBJ databases">
        <title>Mucilaginibacter sp. RS28 isolated from freshwater.</title>
        <authorList>
            <person name="Ko S.-R."/>
        </authorList>
    </citation>
    <scope>NUCLEOTIDE SEQUENCE</scope>
    <source>
        <strain evidence="17">RS28</strain>
    </source>
</reference>
<evidence type="ECO:0000256" key="4">
    <source>
        <dbReference type="ARBA" id="ARBA00001946"/>
    </source>
</evidence>
<evidence type="ECO:0000256" key="6">
    <source>
        <dbReference type="ARBA" id="ARBA00008853"/>
    </source>
</evidence>
<comment type="cofactor">
    <cofactor evidence="15">
        <name>Zn(2+)</name>
        <dbReference type="ChEBI" id="CHEBI:29105"/>
    </cofactor>
    <text evidence="15">Binds 1 divalent metal cation per subunit.</text>
</comment>
<evidence type="ECO:0000259" key="16">
    <source>
        <dbReference type="Pfam" id="PF08450"/>
    </source>
</evidence>
<feature type="binding site" evidence="15">
    <location>
        <position position="148"/>
    </location>
    <ligand>
        <name>a divalent metal cation</name>
        <dbReference type="ChEBI" id="CHEBI:60240"/>
    </ligand>
</feature>
<comment type="subcellular location">
    <subcellularLocation>
        <location evidence="5">Cytoplasm</location>
    </subcellularLocation>
</comment>
<evidence type="ECO:0000256" key="15">
    <source>
        <dbReference type="PIRSR" id="PIRSR605511-2"/>
    </source>
</evidence>
<dbReference type="FunFam" id="2.120.10.30:FF:000027">
    <property type="entry name" value="Regucalcin homologue"/>
    <property type="match status" value="1"/>
</dbReference>
<dbReference type="AlphaFoldDB" id="A0A9X1X4R5"/>
<sequence length="294" mass="32613">MNLNPEIVTPHRSLLGEGPVWDEINNRILWLDILKGEIHQYHPDTEAFGTMKLGKMVGCVVLQANGCLIAALEDGFAFVDIDAQTMEHITHPESHIPDNRFNDGKCDPAGRFWAGTMSKQEVPDAGSLYVLDANYHVKGEVTDLTISNGMAWSADSKTYYLIDTPTRCIDAFDYDLESGSIANRRTAFAIPESEGLPDGMTIDAEGMLWVAHYSGWQVSRWNPDTGQKLLSIPVPVENVTCCTFGGKDLTDLYITTAFKGLSDEQIKKQPLAGCLFVVKNIRVKGLPPNRFKLY</sequence>
<dbReference type="PANTHER" id="PTHR10907:SF47">
    <property type="entry name" value="REGUCALCIN"/>
    <property type="match status" value="1"/>
</dbReference>
<feature type="domain" description="SMP-30/Gluconolactonase/LRE-like region" evidence="16">
    <location>
        <begin position="15"/>
        <end position="257"/>
    </location>
</feature>
<dbReference type="GO" id="GO:0030234">
    <property type="term" value="F:enzyme regulator activity"/>
    <property type="evidence" value="ECO:0007669"/>
    <property type="project" value="InterPro"/>
</dbReference>
<name>A0A9X1X4R5_9SPHI</name>
<dbReference type="Pfam" id="PF08450">
    <property type="entry name" value="SGL"/>
    <property type="match status" value="1"/>
</dbReference>
<evidence type="ECO:0000256" key="9">
    <source>
        <dbReference type="ARBA" id="ARBA00022490"/>
    </source>
</evidence>
<comment type="cofactor">
    <cofactor evidence="2">
        <name>Ca(2+)</name>
        <dbReference type="ChEBI" id="CHEBI:29108"/>
    </cofactor>
</comment>
<comment type="cofactor">
    <cofactor evidence="3">
        <name>Mn(2+)</name>
        <dbReference type="ChEBI" id="CHEBI:29035"/>
    </cofactor>
</comment>
<evidence type="ECO:0000256" key="1">
    <source>
        <dbReference type="ARBA" id="ARBA00001589"/>
    </source>
</evidence>
<comment type="caution">
    <text evidence="17">The sequence shown here is derived from an EMBL/GenBank/DDBJ whole genome shotgun (WGS) entry which is preliminary data.</text>
</comment>
<dbReference type="InterPro" id="IPR005511">
    <property type="entry name" value="SMP-30"/>
</dbReference>
<dbReference type="PANTHER" id="PTHR10907">
    <property type="entry name" value="REGUCALCIN"/>
    <property type="match status" value="1"/>
</dbReference>
<organism evidence="17 18">
    <name type="scientific">Mucilaginibacter straminoryzae</name>
    <dbReference type="NCBI Taxonomy" id="2932774"/>
    <lineage>
        <taxon>Bacteria</taxon>
        <taxon>Pseudomonadati</taxon>
        <taxon>Bacteroidota</taxon>
        <taxon>Sphingobacteriia</taxon>
        <taxon>Sphingobacteriales</taxon>
        <taxon>Sphingobacteriaceae</taxon>
        <taxon>Mucilaginibacter</taxon>
    </lineage>
</organism>
<evidence type="ECO:0000256" key="8">
    <source>
        <dbReference type="ARBA" id="ARBA00016808"/>
    </source>
</evidence>
<evidence type="ECO:0000256" key="13">
    <source>
        <dbReference type="ARBA" id="ARBA00032464"/>
    </source>
</evidence>
<dbReference type="Gene3D" id="2.120.10.30">
    <property type="entry name" value="TolB, C-terminal domain"/>
    <property type="match status" value="1"/>
</dbReference>
<evidence type="ECO:0000256" key="3">
    <source>
        <dbReference type="ARBA" id="ARBA00001936"/>
    </source>
</evidence>
<dbReference type="GO" id="GO:0005509">
    <property type="term" value="F:calcium ion binding"/>
    <property type="evidence" value="ECO:0007669"/>
    <property type="project" value="InterPro"/>
</dbReference>
<dbReference type="EC" id="3.1.1.17" evidence="7"/>
<dbReference type="GO" id="GO:0004341">
    <property type="term" value="F:gluconolactonase activity"/>
    <property type="evidence" value="ECO:0007669"/>
    <property type="project" value="UniProtKB-EC"/>
</dbReference>
<evidence type="ECO:0000256" key="14">
    <source>
        <dbReference type="PIRSR" id="PIRSR605511-1"/>
    </source>
</evidence>
<evidence type="ECO:0000313" key="18">
    <source>
        <dbReference type="Proteomes" id="UP001139450"/>
    </source>
</evidence>
<feature type="binding site" evidence="15">
    <location>
        <position position="198"/>
    </location>
    <ligand>
        <name>a divalent metal cation</name>
        <dbReference type="ChEBI" id="CHEBI:60240"/>
    </ligand>
</feature>
<comment type="cofactor">
    <cofactor evidence="4">
        <name>Mg(2+)</name>
        <dbReference type="ChEBI" id="CHEBI:18420"/>
    </cofactor>
</comment>
<comment type="similarity">
    <text evidence="6">Belongs to the SMP-30/CGR1 family.</text>
</comment>
<evidence type="ECO:0000256" key="12">
    <source>
        <dbReference type="ARBA" id="ARBA00022837"/>
    </source>
</evidence>
<keyword evidence="10 15" id="KW-0479">Metal-binding</keyword>
<evidence type="ECO:0000256" key="10">
    <source>
        <dbReference type="ARBA" id="ARBA00022723"/>
    </source>
</evidence>
<protein>
    <recommendedName>
        <fullName evidence="8">Regucalcin</fullName>
        <ecNumber evidence="7">3.1.1.17</ecNumber>
    </recommendedName>
    <alternativeName>
        <fullName evidence="13">Gluconolactonase</fullName>
    </alternativeName>
</protein>
<feature type="binding site" evidence="15">
    <location>
        <position position="100"/>
    </location>
    <ligand>
        <name>substrate</name>
    </ligand>
</feature>
<dbReference type="RefSeq" id="WP_245130370.1">
    <property type="nucleotide sequence ID" value="NZ_JALJEJ010000005.1"/>
</dbReference>
<dbReference type="Proteomes" id="UP001139450">
    <property type="component" value="Unassembled WGS sequence"/>
</dbReference>
<proteinExistence type="inferred from homology"/>
<dbReference type="InterPro" id="IPR013658">
    <property type="entry name" value="SGL"/>
</dbReference>
<feature type="binding site" evidence="15">
    <location>
        <position position="102"/>
    </location>
    <ligand>
        <name>substrate</name>
    </ligand>
</feature>
<dbReference type="InterPro" id="IPR011042">
    <property type="entry name" value="6-blade_b-propeller_TolB-like"/>
</dbReference>
<keyword evidence="11" id="KW-0378">Hydrolase</keyword>
<evidence type="ECO:0000256" key="7">
    <source>
        <dbReference type="ARBA" id="ARBA00013227"/>
    </source>
</evidence>
<dbReference type="GO" id="GO:0005737">
    <property type="term" value="C:cytoplasm"/>
    <property type="evidence" value="ECO:0007669"/>
    <property type="project" value="UniProtKB-SubCell"/>
</dbReference>